<dbReference type="PANTHER" id="PTHR32071">
    <property type="entry name" value="TRANSCRIPTIONAL REGULATORY PROTEIN"/>
    <property type="match status" value="1"/>
</dbReference>
<dbReference type="PRINTS" id="PR01590">
    <property type="entry name" value="HTHFIS"/>
</dbReference>
<evidence type="ECO:0000256" key="2">
    <source>
        <dbReference type="ARBA" id="ARBA00022840"/>
    </source>
</evidence>
<keyword evidence="9" id="KW-1185">Reference proteome</keyword>
<feature type="domain" description="Sigma-54 factor interaction" evidence="7">
    <location>
        <begin position="899"/>
        <end position="1128"/>
    </location>
</feature>
<dbReference type="InterPro" id="IPR058031">
    <property type="entry name" value="AAA_lid_NorR"/>
</dbReference>
<dbReference type="SUPFAM" id="SSF48452">
    <property type="entry name" value="TPR-like"/>
    <property type="match status" value="1"/>
</dbReference>
<keyword evidence="5" id="KW-0804">Transcription</keyword>
<dbReference type="PANTHER" id="PTHR32071:SF117">
    <property type="entry name" value="PTS-DEPENDENT DIHYDROXYACETONE KINASE OPERON REGULATORY PROTEIN-RELATED"/>
    <property type="match status" value="1"/>
</dbReference>
<dbReference type="GO" id="GO:0043565">
    <property type="term" value="F:sequence-specific DNA binding"/>
    <property type="evidence" value="ECO:0007669"/>
    <property type="project" value="InterPro"/>
</dbReference>
<proteinExistence type="predicted"/>
<dbReference type="SMART" id="SM00382">
    <property type="entry name" value="AAA"/>
    <property type="match status" value="1"/>
</dbReference>
<keyword evidence="3" id="KW-0805">Transcription regulation</keyword>
<dbReference type="STRING" id="1391654.AKJ09_02733"/>
<dbReference type="InterPro" id="IPR025944">
    <property type="entry name" value="Sigma_54_int_dom_CS"/>
</dbReference>
<keyword evidence="2" id="KW-0067">ATP-binding</keyword>
<dbReference type="EMBL" id="CP012333">
    <property type="protein sequence ID" value="AKU96069.1"/>
    <property type="molecule type" value="Genomic_DNA"/>
</dbReference>
<keyword evidence="4" id="KW-0238">DNA-binding</keyword>
<dbReference type="CDD" id="cd00009">
    <property type="entry name" value="AAA"/>
    <property type="match status" value="1"/>
</dbReference>
<dbReference type="InterPro" id="IPR011990">
    <property type="entry name" value="TPR-like_helical_dom_sf"/>
</dbReference>
<dbReference type="Pfam" id="PF25601">
    <property type="entry name" value="AAA_lid_14"/>
    <property type="match status" value="1"/>
</dbReference>
<dbReference type="InterPro" id="IPR002197">
    <property type="entry name" value="HTH_Fis"/>
</dbReference>
<dbReference type="Pfam" id="PF02954">
    <property type="entry name" value="HTH_8"/>
    <property type="match status" value="1"/>
</dbReference>
<organism evidence="8 9">
    <name type="scientific">Labilithrix luteola</name>
    <dbReference type="NCBI Taxonomy" id="1391654"/>
    <lineage>
        <taxon>Bacteria</taxon>
        <taxon>Pseudomonadati</taxon>
        <taxon>Myxococcota</taxon>
        <taxon>Polyangia</taxon>
        <taxon>Polyangiales</taxon>
        <taxon>Labilitrichaceae</taxon>
        <taxon>Labilithrix</taxon>
    </lineage>
</organism>
<dbReference type="Proteomes" id="UP000064967">
    <property type="component" value="Chromosome"/>
</dbReference>
<dbReference type="Gene3D" id="1.10.10.60">
    <property type="entry name" value="Homeodomain-like"/>
    <property type="match status" value="1"/>
</dbReference>
<dbReference type="InterPro" id="IPR009057">
    <property type="entry name" value="Homeodomain-like_sf"/>
</dbReference>
<dbReference type="SMART" id="SM00028">
    <property type="entry name" value="TPR"/>
    <property type="match status" value="6"/>
</dbReference>
<dbReference type="InterPro" id="IPR025943">
    <property type="entry name" value="Sigma_54_int_dom_ATP-bd_2"/>
</dbReference>
<dbReference type="KEGG" id="llu:AKJ09_02733"/>
<dbReference type="Gene3D" id="1.25.40.10">
    <property type="entry name" value="Tetratricopeptide repeat domain"/>
    <property type="match status" value="3"/>
</dbReference>
<sequence>MEGRDAGDSLGIMREGWTDRQSLGIVNRSQPFGGDNGETPGRPSPSLNRGILPLGFDGLALSAPLSLVSAPVSGSGGADTSRGVARGFVDLDERIVAPSPGVLIVRAPLEAHGSIIAHVCRRLRTSGMTPVEVSAEGRIGVPLTREIASQLGMGVVPTDPPSCASAIVDAAVTRRAAIVTSAAVSPWDRAVLAEMARVGGRSLTIVVLTTLTMEETSLEGTVFEMSGSLEPSDKSRWLGAIADEALVDLPAADIASLEAWWASARRASLAPPPSPRDLGVEARELLAALVSAGRSIPVATLQELVAPASIGPVVDELVREGAVVHAGGFVTVLPAFAKALEADVTDAARLAAAKMLGGSGFESDPWAFARAAELHVAMGRVDDADALIGKAIAATDGSEAARELTARWFTAVTRMTDAGGLALRVRTAERLLAMGEASDAQRWCESAAALRPGDPEVSLLMGRALMQLGDVVASRVALGKALASADSDELRARISADLAEVSYLAGDRALAKEYARSCINLAATSTTRLAGRNALGKVHLAEARWDEADEHFAEDALTASAAGEVIAELRARLNRAIALMSKGMLEDSRTALERVLEDGTRIHQHRACAHAHSNLAVIAYRRHDYAAALAHWEATTRYPQALRGRIASARTLANLAELRLRLGLVEHADHAVAFGRRILGGRAAAVAASHLAVVAAGIAVSRGNTALARREVDAAIVDAEAANDLGDRLPEAFLASVRVALEDGDLQLAADTLAKAEARVTNLRGRAEVAILRSLYRRALGQESLESAEAALALARTSGEEDLLFEIHVLLANIHRDAGDLHGALAHCSRATVVRDQVASGLSSEVRAAFLAKGELVALSRLQASLANHESGTLEEEAPRSFAASMPASLRPEPSSREIIGDDPQMRALNVAIRKVARSNSTVLIRGESGTGKELVADALHRASDRATGPLVSVNCAALVETLLLSELFGHEKGAFTGASARRRGRFEMAEGGTLFLDEIGDISARTQVALLRVLQERTFERVGGTQAIRANVRVVCATHRDLKAMVERGEFREDLYYRLRGITLEVPALRARLGDLPKIAEHLLHRIGVERNEEPKSLTHDAVELLCRHRWPGNIRELENVLRAVSLFAEGRVIGVSDLIDNVEDLRVLAQAGPVSQGVPMSVRANLLPAPTATLSTLSGNEFFGDDDSDDSGALPESESGATAVAYAQVRQGAVSLSDMKRQIERDCIARALAETKGNITRAASLLGMKRPRLSQLVKQYGLSASSEGSQ</sequence>
<reference evidence="8 9" key="1">
    <citation type="submission" date="2015-08" db="EMBL/GenBank/DDBJ databases">
        <authorList>
            <person name="Babu N.S."/>
            <person name="Beckwith C.J."/>
            <person name="Beseler K.G."/>
            <person name="Brison A."/>
            <person name="Carone J.V."/>
            <person name="Caskin T.P."/>
            <person name="Diamond M."/>
            <person name="Durham M.E."/>
            <person name="Foxe J.M."/>
            <person name="Go M."/>
            <person name="Henderson B.A."/>
            <person name="Jones I.B."/>
            <person name="McGettigan J.A."/>
            <person name="Micheletti S.J."/>
            <person name="Nasrallah M.E."/>
            <person name="Ortiz D."/>
            <person name="Piller C.R."/>
            <person name="Privatt S.R."/>
            <person name="Schneider S.L."/>
            <person name="Sharp S."/>
            <person name="Smith T.C."/>
            <person name="Stanton J.D."/>
            <person name="Ullery H.E."/>
            <person name="Wilson R.J."/>
            <person name="Serrano M.G."/>
            <person name="Buck G."/>
            <person name="Lee V."/>
            <person name="Wang Y."/>
            <person name="Carvalho R."/>
            <person name="Voegtly L."/>
            <person name="Shi R."/>
            <person name="Duckworth R."/>
            <person name="Johnson A."/>
            <person name="Loviza R."/>
            <person name="Walstead R."/>
            <person name="Shah Z."/>
            <person name="Kiflezghi M."/>
            <person name="Wade K."/>
            <person name="Ball S.L."/>
            <person name="Bradley K.W."/>
            <person name="Asai D.J."/>
            <person name="Bowman C.A."/>
            <person name="Russell D.A."/>
            <person name="Pope W.H."/>
            <person name="Jacobs-Sera D."/>
            <person name="Hendrix R.W."/>
            <person name="Hatfull G.F."/>
        </authorList>
    </citation>
    <scope>NUCLEOTIDE SEQUENCE [LARGE SCALE GENOMIC DNA]</scope>
    <source>
        <strain evidence="8 9">DSM 27648</strain>
    </source>
</reference>
<dbReference type="PROSITE" id="PS50045">
    <property type="entry name" value="SIGMA54_INTERACT_4"/>
    <property type="match status" value="1"/>
</dbReference>
<dbReference type="AlphaFoldDB" id="A0A0K1PSG5"/>
<dbReference type="InterPro" id="IPR025662">
    <property type="entry name" value="Sigma_54_int_dom_ATP-bd_1"/>
</dbReference>
<dbReference type="InterPro" id="IPR002078">
    <property type="entry name" value="Sigma_54_int"/>
</dbReference>
<gene>
    <name evidence="8" type="ORF">AKJ09_02733</name>
</gene>
<dbReference type="InterPro" id="IPR027417">
    <property type="entry name" value="P-loop_NTPase"/>
</dbReference>
<accession>A0A0K1PSG5</accession>
<feature type="region of interest" description="Disordered" evidence="6">
    <location>
        <begin position="870"/>
        <end position="900"/>
    </location>
</feature>
<dbReference type="FunFam" id="3.40.50.300:FF:000006">
    <property type="entry name" value="DNA-binding transcriptional regulator NtrC"/>
    <property type="match status" value="1"/>
</dbReference>
<dbReference type="Pfam" id="PF00158">
    <property type="entry name" value="Sigma54_activat"/>
    <property type="match status" value="1"/>
</dbReference>
<dbReference type="PROSITE" id="PS00676">
    <property type="entry name" value="SIGMA54_INTERACT_2"/>
    <property type="match status" value="1"/>
</dbReference>
<dbReference type="GO" id="GO:0006355">
    <property type="term" value="P:regulation of DNA-templated transcription"/>
    <property type="evidence" value="ECO:0007669"/>
    <property type="project" value="InterPro"/>
</dbReference>
<evidence type="ECO:0000256" key="3">
    <source>
        <dbReference type="ARBA" id="ARBA00023015"/>
    </source>
</evidence>
<evidence type="ECO:0000313" key="9">
    <source>
        <dbReference type="Proteomes" id="UP000064967"/>
    </source>
</evidence>
<dbReference type="PROSITE" id="PS00675">
    <property type="entry name" value="SIGMA54_INTERACT_1"/>
    <property type="match status" value="1"/>
</dbReference>
<feature type="region of interest" description="Disordered" evidence="6">
    <location>
        <begin position="23"/>
        <end position="48"/>
    </location>
</feature>
<evidence type="ECO:0000256" key="5">
    <source>
        <dbReference type="ARBA" id="ARBA00023163"/>
    </source>
</evidence>
<dbReference type="Pfam" id="PF14559">
    <property type="entry name" value="TPR_19"/>
    <property type="match status" value="1"/>
</dbReference>
<dbReference type="Gene3D" id="3.40.50.300">
    <property type="entry name" value="P-loop containing nucleotide triphosphate hydrolases"/>
    <property type="match status" value="1"/>
</dbReference>
<dbReference type="SUPFAM" id="SSF46689">
    <property type="entry name" value="Homeodomain-like"/>
    <property type="match status" value="1"/>
</dbReference>
<protein>
    <submittedName>
        <fullName evidence="8">Nitrogenase (Molybdenum-iron)-specific transcriptional regulator NifA</fullName>
    </submittedName>
</protein>
<evidence type="ECO:0000256" key="4">
    <source>
        <dbReference type="ARBA" id="ARBA00023125"/>
    </source>
</evidence>
<dbReference type="Gene3D" id="1.10.8.60">
    <property type="match status" value="1"/>
</dbReference>
<dbReference type="PROSITE" id="PS00688">
    <property type="entry name" value="SIGMA54_INTERACT_3"/>
    <property type="match status" value="1"/>
</dbReference>
<dbReference type="PATRIC" id="fig|1391654.3.peg.2768"/>
<evidence type="ECO:0000313" key="8">
    <source>
        <dbReference type="EMBL" id="AKU96069.1"/>
    </source>
</evidence>
<keyword evidence="1" id="KW-0547">Nucleotide-binding</keyword>
<dbReference type="GO" id="GO:0005524">
    <property type="term" value="F:ATP binding"/>
    <property type="evidence" value="ECO:0007669"/>
    <property type="project" value="UniProtKB-KW"/>
</dbReference>
<dbReference type="SUPFAM" id="SSF52540">
    <property type="entry name" value="P-loop containing nucleoside triphosphate hydrolases"/>
    <property type="match status" value="1"/>
</dbReference>
<evidence type="ECO:0000259" key="7">
    <source>
        <dbReference type="PROSITE" id="PS50045"/>
    </source>
</evidence>
<evidence type="ECO:0000256" key="1">
    <source>
        <dbReference type="ARBA" id="ARBA00022741"/>
    </source>
</evidence>
<name>A0A0K1PSG5_9BACT</name>
<evidence type="ECO:0000256" key="6">
    <source>
        <dbReference type="SAM" id="MobiDB-lite"/>
    </source>
</evidence>
<dbReference type="InterPro" id="IPR019734">
    <property type="entry name" value="TPR_rpt"/>
</dbReference>
<dbReference type="InterPro" id="IPR003593">
    <property type="entry name" value="AAA+_ATPase"/>
</dbReference>